<dbReference type="EMBL" id="MCGO01000264">
    <property type="protein sequence ID" value="ORY19924.1"/>
    <property type="molecule type" value="Genomic_DNA"/>
</dbReference>
<organism evidence="2 3">
    <name type="scientific">Rhizoclosmatium globosum</name>
    <dbReference type="NCBI Taxonomy" id="329046"/>
    <lineage>
        <taxon>Eukaryota</taxon>
        <taxon>Fungi</taxon>
        <taxon>Fungi incertae sedis</taxon>
        <taxon>Chytridiomycota</taxon>
        <taxon>Chytridiomycota incertae sedis</taxon>
        <taxon>Chytridiomycetes</taxon>
        <taxon>Chytridiales</taxon>
        <taxon>Chytriomycetaceae</taxon>
        <taxon>Rhizoclosmatium</taxon>
    </lineage>
</organism>
<accession>A0A1Y2ABR2</accession>
<feature type="compositionally biased region" description="Polar residues" evidence="1">
    <location>
        <begin position="47"/>
        <end position="64"/>
    </location>
</feature>
<evidence type="ECO:0000313" key="3">
    <source>
        <dbReference type="Proteomes" id="UP000193642"/>
    </source>
</evidence>
<proteinExistence type="predicted"/>
<evidence type="ECO:0000313" key="2">
    <source>
        <dbReference type="EMBL" id="ORY19924.1"/>
    </source>
</evidence>
<dbReference type="Proteomes" id="UP000193642">
    <property type="component" value="Unassembled WGS sequence"/>
</dbReference>
<comment type="caution">
    <text evidence="2">The sequence shown here is derived from an EMBL/GenBank/DDBJ whole genome shotgun (WGS) entry which is preliminary data.</text>
</comment>
<evidence type="ECO:0000256" key="1">
    <source>
        <dbReference type="SAM" id="MobiDB-lite"/>
    </source>
</evidence>
<dbReference type="AlphaFoldDB" id="A0A1Y2ABR2"/>
<protein>
    <submittedName>
        <fullName evidence="2">Uncharacterized protein</fullName>
    </submittedName>
</protein>
<keyword evidence="3" id="KW-1185">Reference proteome</keyword>
<reference evidence="2 3" key="1">
    <citation type="submission" date="2016-07" db="EMBL/GenBank/DDBJ databases">
        <title>Pervasive Adenine N6-methylation of Active Genes in Fungi.</title>
        <authorList>
            <consortium name="DOE Joint Genome Institute"/>
            <person name="Mondo S.J."/>
            <person name="Dannebaum R.O."/>
            <person name="Kuo R.C."/>
            <person name="Labutti K."/>
            <person name="Haridas S."/>
            <person name="Kuo A."/>
            <person name="Salamov A."/>
            <person name="Ahrendt S.R."/>
            <person name="Lipzen A."/>
            <person name="Sullivan W."/>
            <person name="Andreopoulos W.B."/>
            <person name="Clum A."/>
            <person name="Lindquist E."/>
            <person name="Daum C."/>
            <person name="Ramamoorthy G.K."/>
            <person name="Gryganskyi A."/>
            <person name="Culley D."/>
            <person name="Magnuson J.K."/>
            <person name="James T.Y."/>
            <person name="O'Malley M.A."/>
            <person name="Stajich J.E."/>
            <person name="Spatafora J.W."/>
            <person name="Visel A."/>
            <person name="Grigoriev I.V."/>
        </authorList>
    </citation>
    <scope>NUCLEOTIDE SEQUENCE [LARGE SCALE GENOMIC DNA]</scope>
    <source>
        <strain evidence="2 3">JEL800</strain>
    </source>
</reference>
<name>A0A1Y2ABR2_9FUNG</name>
<feature type="region of interest" description="Disordered" evidence="1">
    <location>
        <begin position="1"/>
        <end position="87"/>
    </location>
</feature>
<gene>
    <name evidence="2" type="ORF">BCR33DRAFT_799224</name>
</gene>
<sequence length="87" mass="8753">MSFLDNGGSGGNSVTSRSPSPSPVGEDGIDRSSSYSEDVEPSHSERGSLSSDARSRNQSNQSGANYVGGSGVAADAESKSSKPAVKS</sequence>